<proteinExistence type="predicted"/>
<keyword evidence="2" id="KW-1185">Reference proteome</keyword>
<sequence>MFDGARLWEFSNIAEQTASEMIAKARAVVSTLRRLASADPDDDGGHFEDDEGHRARLDEIHREYLILLEKQELLIRSGRFSRVVGSAIARMPRARKLEFADADFESLKEQKLMYPGDDVWGALYRFMLQPMTGYGAKKHELELPSYQCIINVTDAVRSAGALLNSIDINLSTVGYFGDLVPAPDIRREFSFGMQQLKEFAFTCDDSPNEQDADDLHEFLSACLDTPCLQQLRLDMRRGEAEAARIDMGQIMGSKSRHKLTYIFLGRVAMDLSKLVLFLERLPQSMGCIHQHDVRLLSGTWKEALDALRKKRPRVVLLSEPQGAECDDMSPKDYERIFGQDRSRYSSEAELYITNPMPSIPNPVQAVEDGLYTTN</sequence>
<dbReference type="AlphaFoldDB" id="A0AAN6N678"/>
<dbReference type="Proteomes" id="UP001303473">
    <property type="component" value="Unassembled WGS sequence"/>
</dbReference>
<gene>
    <name evidence="1" type="ORF">QBC46DRAFT_390838</name>
</gene>
<evidence type="ECO:0000313" key="2">
    <source>
        <dbReference type="Proteomes" id="UP001303473"/>
    </source>
</evidence>
<name>A0AAN6N678_9PEZI</name>
<protein>
    <submittedName>
        <fullName evidence="1">Uncharacterized protein</fullName>
    </submittedName>
</protein>
<comment type="caution">
    <text evidence="1">The sequence shown here is derived from an EMBL/GenBank/DDBJ whole genome shotgun (WGS) entry which is preliminary data.</text>
</comment>
<organism evidence="1 2">
    <name type="scientific">Diplogelasinospora grovesii</name>
    <dbReference type="NCBI Taxonomy" id="303347"/>
    <lineage>
        <taxon>Eukaryota</taxon>
        <taxon>Fungi</taxon>
        <taxon>Dikarya</taxon>
        <taxon>Ascomycota</taxon>
        <taxon>Pezizomycotina</taxon>
        <taxon>Sordariomycetes</taxon>
        <taxon>Sordariomycetidae</taxon>
        <taxon>Sordariales</taxon>
        <taxon>Diplogelasinosporaceae</taxon>
        <taxon>Diplogelasinospora</taxon>
    </lineage>
</organism>
<reference evidence="2" key="1">
    <citation type="journal article" date="2023" name="Mol. Phylogenet. Evol.">
        <title>Genome-scale phylogeny and comparative genomics of the fungal order Sordariales.</title>
        <authorList>
            <person name="Hensen N."/>
            <person name="Bonometti L."/>
            <person name="Westerberg I."/>
            <person name="Brannstrom I.O."/>
            <person name="Guillou S."/>
            <person name="Cros-Aarteil S."/>
            <person name="Calhoun S."/>
            <person name="Haridas S."/>
            <person name="Kuo A."/>
            <person name="Mondo S."/>
            <person name="Pangilinan J."/>
            <person name="Riley R."/>
            <person name="LaButti K."/>
            <person name="Andreopoulos B."/>
            <person name="Lipzen A."/>
            <person name="Chen C."/>
            <person name="Yan M."/>
            <person name="Daum C."/>
            <person name="Ng V."/>
            <person name="Clum A."/>
            <person name="Steindorff A."/>
            <person name="Ohm R.A."/>
            <person name="Martin F."/>
            <person name="Silar P."/>
            <person name="Natvig D.O."/>
            <person name="Lalanne C."/>
            <person name="Gautier V."/>
            <person name="Ament-Velasquez S.L."/>
            <person name="Kruys A."/>
            <person name="Hutchinson M.I."/>
            <person name="Powell A.J."/>
            <person name="Barry K."/>
            <person name="Miller A.N."/>
            <person name="Grigoriev I.V."/>
            <person name="Debuchy R."/>
            <person name="Gladieux P."/>
            <person name="Hiltunen Thoren M."/>
            <person name="Johannesson H."/>
        </authorList>
    </citation>
    <scope>NUCLEOTIDE SEQUENCE [LARGE SCALE GENOMIC DNA]</scope>
    <source>
        <strain evidence="2">CBS 340.73</strain>
    </source>
</reference>
<dbReference type="EMBL" id="MU853836">
    <property type="protein sequence ID" value="KAK3938127.1"/>
    <property type="molecule type" value="Genomic_DNA"/>
</dbReference>
<accession>A0AAN6N678</accession>
<evidence type="ECO:0000313" key="1">
    <source>
        <dbReference type="EMBL" id="KAK3938127.1"/>
    </source>
</evidence>